<dbReference type="Proteomes" id="UP000246464">
    <property type="component" value="Chromosome 13"/>
</dbReference>
<organism evidence="2 3">
    <name type="scientific">Scophthalmus maximus</name>
    <name type="common">Turbot</name>
    <name type="synonym">Psetta maxima</name>
    <dbReference type="NCBI Taxonomy" id="52904"/>
    <lineage>
        <taxon>Eukaryota</taxon>
        <taxon>Metazoa</taxon>
        <taxon>Chordata</taxon>
        <taxon>Craniata</taxon>
        <taxon>Vertebrata</taxon>
        <taxon>Euteleostomi</taxon>
        <taxon>Actinopterygii</taxon>
        <taxon>Neopterygii</taxon>
        <taxon>Teleostei</taxon>
        <taxon>Neoteleostei</taxon>
        <taxon>Acanthomorphata</taxon>
        <taxon>Carangaria</taxon>
        <taxon>Pleuronectiformes</taxon>
        <taxon>Pleuronectoidei</taxon>
        <taxon>Scophthalmidae</taxon>
        <taxon>Scophthalmus</taxon>
    </lineage>
</organism>
<accession>A0A2U9C6A9</accession>
<evidence type="ECO:0000313" key="2">
    <source>
        <dbReference type="EMBL" id="AWP11600.1"/>
    </source>
</evidence>
<evidence type="ECO:0000313" key="3">
    <source>
        <dbReference type="Proteomes" id="UP000246464"/>
    </source>
</evidence>
<dbReference type="AlphaFoldDB" id="A0A2U9C6A9"/>
<name>A0A2U9C6A9_SCOMX</name>
<dbReference type="EMBL" id="CP026255">
    <property type="protein sequence ID" value="AWP11600.1"/>
    <property type="molecule type" value="Genomic_DNA"/>
</dbReference>
<keyword evidence="3" id="KW-1185">Reference proteome</keyword>
<protein>
    <submittedName>
        <fullName evidence="2">Uncharacterized protein</fullName>
    </submittedName>
</protein>
<sequence length="66" mass="7301">MWSEANEEARGKERARKRKECGDRKQTVKRLGGKEDGEEGTHRLDGHHHAQHTVTTVPAGGGLESP</sequence>
<evidence type="ECO:0000256" key="1">
    <source>
        <dbReference type="SAM" id="MobiDB-lite"/>
    </source>
</evidence>
<reference evidence="2 3" key="1">
    <citation type="submission" date="2017-12" db="EMBL/GenBank/DDBJ databases">
        <title>Integrating genomic resources of turbot (Scophthalmus maximus) in depth evaluation of genetic and physical mapping variation across individuals.</title>
        <authorList>
            <person name="Martinez P."/>
        </authorList>
    </citation>
    <scope>NUCLEOTIDE SEQUENCE [LARGE SCALE GENOMIC DNA]</scope>
</reference>
<proteinExistence type="predicted"/>
<gene>
    <name evidence="2" type="ORF">SMAX5B_016589</name>
</gene>
<feature type="region of interest" description="Disordered" evidence="1">
    <location>
        <begin position="1"/>
        <end position="66"/>
    </location>
</feature>
<feature type="compositionally biased region" description="Basic and acidic residues" evidence="1">
    <location>
        <begin position="20"/>
        <end position="48"/>
    </location>
</feature>